<feature type="domain" description="Glucose-methanol-choline oxidoreductase N-terminal" evidence="4">
    <location>
        <begin position="322"/>
        <end position="336"/>
    </location>
</feature>
<dbReference type="EMBL" id="MU002020">
    <property type="protein sequence ID" value="KAF2791414.1"/>
    <property type="molecule type" value="Genomic_DNA"/>
</dbReference>
<feature type="active site" description="Proton donor" evidence="2">
    <location>
        <position position="571"/>
    </location>
</feature>
<name>A0A6A6X5J2_9PLEO</name>
<keyword evidence="3" id="KW-0285">Flavoprotein</keyword>
<dbReference type="Pfam" id="PF05199">
    <property type="entry name" value="GMC_oxred_C"/>
    <property type="match status" value="1"/>
</dbReference>
<evidence type="ECO:0000256" key="1">
    <source>
        <dbReference type="ARBA" id="ARBA00010790"/>
    </source>
</evidence>
<comment type="similarity">
    <text evidence="1">Belongs to the GMC oxidoreductase family.</text>
</comment>
<dbReference type="InterPro" id="IPR000172">
    <property type="entry name" value="GMC_OxRdtase_N"/>
</dbReference>
<evidence type="ECO:0000256" key="2">
    <source>
        <dbReference type="PIRSR" id="PIRSR000137-1"/>
    </source>
</evidence>
<dbReference type="Gene3D" id="3.50.50.60">
    <property type="entry name" value="FAD/NAD(P)-binding domain"/>
    <property type="match status" value="1"/>
</dbReference>
<dbReference type="InterPro" id="IPR007867">
    <property type="entry name" value="GMC_OxRtase_C"/>
</dbReference>
<dbReference type="Proteomes" id="UP000799757">
    <property type="component" value="Unassembled WGS sequence"/>
</dbReference>
<dbReference type="Pfam" id="PF00732">
    <property type="entry name" value="GMC_oxred_N"/>
    <property type="match status" value="1"/>
</dbReference>
<dbReference type="InterPro" id="IPR036188">
    <property type="entry name" value="FAD/NAD-bd_sf"/>
</dbReference>
<sequence>MTILTFLITYGYIQLIAFVIVSQSRFTFTQHGEVKRSVTELYSTYDYVIIGGGTSGLTVANRLSENPSHTVLVVELGDFADEPCIWMPLNSPSISTGPCKSHVFNITSQPIADLNGFIIPKFIVGMAVGGSSAVNGMVFDRASKADYNSWEQLGNPGWGWDGLFEYFKKSSSFGPPSEESTDKYGYTWNASAYGPGPGPIWATLPPFEWPATKIAWDAWGDLNITGPLDHALGNAVGRYWAPASQNPFNQTRSYARYGYYDLIKTRTNYHLLVGHKAERLLLSSQSPAKSTKIVEGIMISKRFSPDQRITVKATRETILAAGAVHTPQILQLSGIGLKDTLAAAGIIVQVDLPGVGQNMQDHAQAILSCNFTKDLWPNPSTLANNATFQHEAQAEYDTHKTGPLTLSLGTSFAFLPLQTVYGKYHQFVSKLNAQSPITYLSPNVDDSVIAGFRAQKKILARIFTSKHAAAYEVSINGVCGRALVILKPLSRGSIDISASDPTGDPVINFRTYTNPLDIEQAVAFVRYTRKWLDTPSLSQLGPVEVAPGAGVTNTADLIKYVRATTYPTSFHPAGTASMMPRNLGGVVGSDLRVYGVEGLSVVDASIMPLIPASHLSATVYAVAEKAADIIKSRA</sequence>
<dbReference type="OrthoDB" id="269227at2759"/>
<dbReference type="PANTHER" id="PTHR11552:SF115">
    <property type="entry name" value="DEHYDROGENASE XPTC-RELATED"/>
    <property type="match status" value="1"/>
</dbReference>
<evidence type="ECO:0000313" key="5">
    <source>
        <dbReference type="EMBL" id="KAF2791414.1"/>
    </source>
</evidence>
<dbReference type="InterPro" id="IPR012132">
    <property type="entry name" value="GMC_OxRdtase"/>
</dbReference>
<feature type="binding site" evidence="3">
    <location>
        <begin position="135"/>
        <end position="138"/>
    </location>
    <ligand>
        <name>FAD</name>
        <dbReference type="ChEBI" id="CHEBI:57692"/>
    </ligand>
</feature>
<dbReference type="SUPFAM" id="SSF54373">
    <property type="entry name" value="FAD-linked reductases, C-terminal domain"/>
    <property type="match status" value="1"/>
</dbReference>
<evidence type="ECO:0000256" key="3">
    <source>
        <dbReference type="PIRSR" id="PIRSR000137-2"/>
    </source>
</evidence>
<protein>
    <submittedName>
        <fullName evidence="5">GMC oxidoreductase</fullName>
    </submittedName>
</protein>
<organism evidence="5 6">
    <name type="scientific">Melanomma pulvis-pyrius CBS 109.77</name>
    <dbReference type="NCBI Taxonomy" id="1314802"/>
    <lineage>
        <taxon>Eukaryota</taxon>
        <taxon>Fungi</taxon>
        <taxon>Dikarya</taxon>
        <taxon>Ascomycota</taxon>
        <taxon>Pezizomycotina</taxon>
        <taxon>Dothideomycetes</taxon>
        <taxon>Pleosporomycetidae</taxon>
        <taxon>Pleosporales</taxon>
        <taxon>Melanommataceae</taxon>
        <taxon>Melanomma</taxon>
    </lineage>
</organism>
<feature type="active site" description="Proton acceptor" evidence="2">
    <location>
        <position position="614"/>
    </location>
</feature>
<keyword evidence="3" id="KW-0274">FAD</keyword>
<feature type="binding site" evidence="3">
    <location>
        <begin position="54"/>
        <end position="55"/>
    </location>
    <ligand>
        <name>FAD</name>
        <dbReference type="ChEBI" id="CHEBI:57692"/>
    </ligand>
</feature>
<comment type="cofactor">
    <cofactor evidence="3">
        <name>FAD</name>
        <dbReference type="ChEBI" id="CHEBI:57692"/>
    </cofactor>
</comment>
<dbReference type="GO" id="GO:0016614">
    <property type="term" value="F:oxidoreductase activity, acting on CH-OH group of donors"/>
    <property type="evidence" value="ECO:0007669"/>
    <property type="project" value="InterPro"/>
</dbReference>
<evidence type="ECO:0000313" key="6">
    <source>
        <dbReference type="Proteomes" id="UP000799757"/>
    </source>
</evidence>
<reference evidence="5" key="1">
    <citation type="journal article" date="2020" name="Stud. Mycol.">
        <title>101 Dothideomycetes genomes: a test case for predicting lifestyles and emergence of pathogens.</title>
        <authorList>
            <person name="Haridas S."/>
            <person name="Albert R."/>
            <person name="Binder M."/>
            <person name="Bloem J."/>
            <person name="Labutti K."/>
            <person name="Salamov A."/>
            <person name="Andreopoulos B."/>
            <person name="Baker S."/>
            <person name="Barry K."/>
            <person name="Bills G."/>
            <person name="Bluhm B."/>
            <person name="Cannon C."/>
            <person name="Castanera R."/>
            <person name="Culley D."/>
            <person name="Daum C."/>
            <person name="Ezra D."/>
            <person name="Gonzalez J."/>
            <person name="Henrissat B."/>
            <person name="Kuo A."/>
            <person name="Liang C."/>
            <person name="Lipzen A."/>
            <person name="Lutzoni F."/>
            <person name="Magnuson J."/>
            <person name="Mondo S."/>
            <person name="Nolan M."/>
            <person name="Ohm R."/>
            <person name="Pangilinan J."/>
            <person name="Park H.-J."/>
            <person name="Ramirez L."/>
            <person name="Alfaro M."/>
            <person name="Sun H."/>
            <person name="Tritt A."/>
            <person name="Yoshinaga Y."/>
            <person name="Zwiers L.-H."/>
            <person name="Turgeon B."/>
            <person name="Goodwin S."/>
            <person name="Spatafora J."/>
            <person name="Crous P."/>
            <person name="Grigoriev I."/>
        </authorList>
    </citation>
    <scope>NUCLEOTIDE SEQUENCE</scope>
    <source>
        <strain evidence="5">CBS 109.77</strain>
    </source>
</reference>
<accession>A0A6A6X5J2</accession>
<dbReference type="PANTHER" id="PTHR11552">
    <property type="entry name" value="GLUCOSE-METHANOL-CHOLINE GMC OXIDOREDUCTASE"/>
    <property type="match status" value="1"/>
</dbReference>
<dbReference type="Gene3D" id="3.30.560.10">
    <property type="entry name" value="Glucose Oxidase, domain 3"/>
    <property type="match status" value="1"/>
</dbReference>
<dbReference type="GO" id="GO:0050660">
    <property type="term" value="F:flavin adenine dinucleotide binding"/>
    <property type="evidence" value="ECO:0007669"/>
    <property type="project" value="InterPro"/>
</dbReference>
<dbReference type="PROSITE" id="PS00624">
    <property type="entry name" value="GMC_OXRED_2"/>
    <property type="match status" value="1"/>
</dbReference>
<dbReference type="PIRSF" id="PIRSF000137">
    <property type="entry name" value="Alcohol_oxidase"/>
    <property type="match status" value="1"/>
</dbReference>
<keyword evidence="6" id="KW-1185">Reference proteome</keyword>
<gene>
    <name evidence="5" type="ORF">K505DRAFT_389157</name>
</gene>
<evidence type="ECO:0000259" key="4">
    <source>
        <dbReference type="PROSITE" id="PS00624"/>
    </source>
</evidence>
<proteinExistence type="inferred from homology"/>
<dbReference type="GO" id="GO:0044550">
    <property type="term" value="P:secondary metabolite biosynthetic process"/>
    <property type="evidence" value="ECO:0007669"/>
    <property type="project" value="TreeGrafter"/>
</dbReference>
<dbReference type="AlphaFoldDB" id="A0A6A6X5J2"/>
<dbReference type="SUPFAM" id="SSF51905">
    <property type="entry name" value="FAD/NAD(P)-binding domain"/>
    <property type="match status" value="1"/>
</dbReference>